<organism evidence="2 3">
    <name type="scientific">Nezara viridula</name>
    <name type="common">Southern green stink bug</name>
    <name type="synonym">Cimex viridulus</name>
    <dbReference type="NCBI Taxonomy" id="85310"/>
    <lineage>
        <taxon>Eukaryota</taxon>
        <taxon>Metazoa</taxon>
        <taxon>Ecdysozoa</taxon>
        <taxon>Arthropoda</taxon>
        <taxon>Hexapoda</taxon>
        <taxon>Insecta</taxon>
        <taxon>Pterygota</taxon>
        <taxon>Neoptera</taxon>
        <taxon>Paraneoptera</taxon>
        <taxon>Hemiptera</taxon>
        <taxon>Heteroptera</taxon>
        <taxon>Panheteroptera</taxon>
        <taxon>Pentatomomorpha</taxon>
        <taxon>Pentatomoidea</taxon>
        <taxon>Pentatomidae</taxon>
        <taxon>Pentatominae</taxon>
        <taxon>Nezara</taxon>
    </lineage>
</organism>
<keyword evidence="3" id="KW-1185">Reference proteome</keyword>
<evidence type="ECO:0000313" key="3">
    <source>
        <dbReference type="Proteomes" id="UP001152798"/>
    </source>
</evidence>
<dbReference type="Proteomes" id="UP001152798">
    <property type="component" value="Chromosome 7"/>
</dbReference>
<sequence>MLSIIRPCIGNNILFFDDNLFIIHFTNTETIGASTPIQDVMNEIMICNIIYILGSNILFFDGNLCIVCLILHLRITETFIASTPLQDVININFNCLKEIFKNCTNLI</sequence>
<dbReference type="EMBL" id="OV725083">
    <property type="protein sequence ID" value="CAH1406952.1"/>
    <property type="molecule type" value="Genomic_DNA"/>
</dbReference>
<keyword evidence="1" id="KW-0812">Transmembrane</keyword>
<name>A0A9P0HSP1_NEZVI</name>
<feature type="transmembrane region" description="Helical" evidence="1">
    <location>
        <begin position="49"/>
        <end position="71"/>
    </location>
</feature>
<dbReference type="AlphaFoldDB" id="A0A9P0HSP1"/>
<evidence type="ECO:0000256" key="1">
    <source>
        <dbReference type="SAM" id="Phobius"/>
    </source>
</evidence>
<proteinExistence type="predicted"/>
<keyword evidence="1" id="KW-0472">Membrane</keyword>
<gene>
    <name evidence="2" type="ORF">NEZAVI_LOCUS14784</name>
</gene>
<accession>A0A9P0HSP1</accession>
<reference evidence="2" key="1">
    <citation type="submission" date="2022-01" db="EMBL/GenBank/DDBJ databases">
        <authorList>
            <person name="King R."/>
        </authorList>
    </citation>
    <scope>NUCLEOTIDE SEQUENCE</scope>
</reference>
<keyword evidence="1" id="KW-1133">Transmembrane helix</keyword>
<evidence type="ECO:0000313" key="2">
    <source>
        <dbReference type="EMBL" id="CAH1406952.1"/>
    </source>
</evidence>
<protein>
    <submittedName>
        <fullName evidence="2">Uncharacterized protein</fullName>
    </submittedName>
</protein>